<dbReference type="GO" id="GO:0032259">
    <property type="term" value="P:methylation"/>
    <property type="evidence" value="ECO:0007669"/>
    <property type="project" value="UniProtKB-KW"/>
</dbReference>
<feature type="domain" description="Methyltransferase type 11" evidence="1">
    <location>
        <begin position="89"/>
        <end position="136"/>
    </location>
</feature>
<proteinExistence type="predicted"/>
<dbReference type="RefSeq" id="WP_218250939.1">
    <property type="nucleotide sequence ID" value="NZ_JABXWD010000018.1"/>
</dbReference>
<dbReference type="Pfam" id="PF08241">
    <property type="entry name" value="Methyltransf_11"/>
    <property type="match status" value="1"/>
</dbReference>
<protein>
    <submittedName>
        <fullName evidence="2">Class I SAM-dependent methyltransferase</fullName>
    </submittedName>
</protein>
<evidence type="ECO:0000313" key="3">
    <source>
        <dbReference type="Proteomes" id="UP001196980"/>
    </source>
</evidence>
<keyword evidence="2" id="KW-0489">Methyltransferase</keyword>
<dbReference type="InterPro" id="IPR013216">
    <property type="entry name" value="Methyltransf_11"/>
</dbReference>
<name>A0ABS6RUL3_9BACT</name>
<reference evidence="2 3" key="1">
    <citation type="journal article" date="2020" name="J Geophys Res Biogeosci">
        <title>Magnetotaxis as an Adaptation to Enable Bacterial Shuttling of Microbial Sulfur and Sulfur Cycling Across Aquatic Oxic#Anoxic Interfaces.</title>
        <authorList>
            <person name="Li J."/>
            <person name="Liu P."/>
            <person name="Wang J."/>
            <person name="Roberts A.P."/>
            <person name="Pan Y."/>
        </authorList>
    </citation>
    <scope>NUCLEOTIDE SEQUENCE [LARGE SCALE GENOMIC DNA]</scope>
    <source>
        <strain evidence="2 3">MYR-1_YQ</strain>
    </source>
</reference>
<accession>A0ABS6RUL3</accession>
<comment type="caution">
    <text evidence="2">The sequence shown here is derived from an EMBL/GenBank/DDBJ whole genome shotgun (WGS) entry which is preliminary data.</text>
</comment>
<sequence>MYSLNHIVNRNRQSLLDDPQTTSLHAEIIKKNYYLKALYVDFYSILSDAIDGIYENKLIVELGSGGGFIKDIIPNVVTSDVIASPTIDMQISILDMPFKEQEVDVFFMLNVLHHINDANALFDELNRCLKVGGRVVMIEPSNTLLSSLIWRFFHHEPFMPEGGWTFEQGGRLSAANIALPWIIFYRDIEKFEKNFPSLRLIKRQCHTPLRYLLSGGLTVSPFMPPFTYKFVLKIERLLSNLNNYLGMFMTIVLEKVSP</sequence>
<dbReference type="EMBL" id="JABXWD010000018">
    <property type="protein sequence ID" value="MBV6340321.1"/>
    <property type="molecule type" value="Genomic_DNA"/>
</dbReference>
<gene>
    <name evidence="2" type="ORF">HWQ67_01860</name>
</gene>
<evidence type="ECO:0000259" key="1">
    <source>
        <dbReference type="Pfam" id="PF08241"/>
    </source>
</evidence>
<keyword evidence="2" id="KW-0808">Transferase</keyword>
<evidence type="ECO:0000313" key="2">
    <source>
        <dbReference type="EMBL" id="MBV6340321.1"/>
    </source>
</evidence>
<dbReference type="GO" id="GO:0008168">
    <property type="term" value="F:methyltransferase activity"/>
    <property type="evidence" value="ECO:0007669"/>
    <property type="project" value="UniProtKB-KW"/>
</dbReference>
<dbReference type="Proteomes" id="UP001196980">
    <property type="component" value="Unassembled WGS sequence"/>
</dbReference>
<keyword evidence="3" id="KW-1185">Reference proteome</keyword>
<organism evidence="2 3">
    <name type="scientific">Candidatus Magnetobacterium casense</name>
    <dbReference type="NCBI Taxonomy" id="1455061"/>
    <lineage>
        <taxon>Bacteria</taxon>
        <taxon>Pseudomonadati</taxon>
        <taxon>Nitrospirota</taxon>
        <taxon>Thermodesulfovibrionia</taxon>
        <taxon>Thermodesulfovibrionales</taxon>
        <taxon>Candidatus Magnetobacteriaceae</taxon>
        <taxon>Candidatus Magnetobacterium</taxon>
    </lineage>
</organism>